<keyword evidence="3" id="KW-1185">Reference proteome</keyword>
<dbReference type="Gene3D" id="4.10.1080.10">
    <property type="entry name" value="TSP type-3 repeat"/>
    <property type="match status" value="1"/>
</dbReference>
<dbReference type="InterPro" id="IPR050708">
    <property type="entry name" value="T6SS_VgrG/RHS"/>
</dbReference>
<gene>
    <name evidence="2" type="ORF">BGE01nite_27870</name>
</gene>
<feature type="compositionally biased region" description="Acidic residues" evidence="1">
    <location>
        <begin position="358"/>
        <end position="367"/>
    </location>
</feature>
<accession>A0A512M9T3</accession>
<sequence>MQSYRPILARFRNRWTQALQLVAMLCMILQPLTVNSYWSDIDNDGDKDWVQDPSPEDSWWEEDGDGDQMTNAEEALFGSDPYRIDSDFDGLTDRDERDLTPPMIDGVTSTNPWLWDSDSDGYSDHDEFYHWLHSTPFNVNYSSLPSGFTFASYYDADGDSLPNLADALPFDRDNDGMMDHEDSWPDDPNNIQDDDGDGVANELDSHPTDSGLQSDWDNDGHNLGDDTHPENSYLWSDSDGDGYNSENDSHPANSSLWSDWNQDGDNNNNDGDEDGTADGSDSHPHNPAFWDDWDGDGWSGGSTQYGDSHPSDSNLWSDWDNNGTNNDEDVDQDNVLNAEDSHPTDQYLYTDWNGDGDNSSDDWDEDGNLNSNDSHPKDANLWCDWDYNGTNDPGSLDDDGDSWINSNDSHPENSGLWSDWNDNTTNNDTDGDEDGHANESDSHPRNPNLWCDWNNDSNNDPESLDSDSDGHSDANDSHPADYSLWSDWDGNYLNNDSDGDEDGQANGADSHPRNAALWCDWNNDGTNDPESLDTDTDGYSDANDSHPQVNYLWSDWNNDGDNNEDDGDEDGYANGSDTHPRNQGLWVDFNGDGTNDAELVDTDFDSWLDINDSHPYSNSYWSDWNGDGDNNDSDGDEDNIPNEQDSDPRDPSLWSDWNSDGDNSDDDYDEDGWANASDSHPYDPSWWTDWDNNGINDNSDVDGDSHLNDDDSHPTNNSLWSDWNGDGDNNDTDGDEDTVADIYDSHPRNAARWDDMDDDGYNIGEDSHPEDGTLWEDFDNNGWNDSVQNADDDGDGLTNYQETVTHNTNRYLVDTDGDYLTDYEELMIFATNPLAIRTTPGQTEVDFYYVQSTQSTAFEDDDDDQIPNAVERWFGLNPNDPADASGIIGGGALTNLQRYQQGISLLDGLSILDTDGDGITNAMEDYYNVMSPGSLNKLRFNDAVEDPDSDGVNNYDEVRSGLNLLNAHSITGSEDYTVFVQRMNLAHVVKGTGDGDADNDTIPDFWEHRYRTLTHTAADGMDLHNALDAAGNLDGDIFSNLVEYQTWRHPLVVDPSGAVPAPTSPADPHINSGTAPPLHLQPSTSPGTSNSGDFNFVHLGSSDSNNEDPPPEGVQWRYRIVERDKNYNVLGNPQWRIARGPVEASLDSLPTQCEAVIPIESVSPITENQTKCGCQHGTTDRFVAINGANGYQWLGINYTMQNPPLSMTQNYCDNAYAKTWSKEVEIYISRQVANPNAIVRGFSAEGRFSSFSADFIWTSELEISSNATGEPAGASFHRHDLLHQGAFVILTPDFGDAEDAPPSPFSVGDAAGPRYRKVGLNGIPMPDSKPQVQNENGEEEEETYIDAFSAQLRHSVSDVYVTDEATLLPLTVRRDVASDAWNDRHGLRPDERPNQPFGPGWQSNICSHVRFDYTDDTITANVVDESGGSQRFLNGGGALWHHDGQEARDMKSFMNRLTTDNPTFPVLDNMIYTVYNNIKLVKKFGTVCEYQTINPGGTGGFRQLYRGDRIKGDGGYTTHLYARLTKVTDRMGNVLLYEYPPNSSTLIPSRIHDPARAGHQILIQEDGGRVIRVRGPGGDTITYEYGNLAGELPADGASGVLLRVKKNAGGTDMVQYGYFMNTVHVNGRTDTIVTENEVIDPLVDKPVRYTNLELASIMDERGGIYSFTYQPNYSVASWGGDSMVTAWGQPMFLTDVTSPLIGTTHIDVTDHGGIPFGKDNPRLSMGSSNFSPPGVRVRILPAGAQKPYFYVFSDPEVIPLIGSSTQTDHSTMGYKKMVITTPDKVQGTAPDYAPADSGVETYFYDYLENRAEHDSTNSMVLTCVRDRNGRDTVFEYGDSPPDMDYPYDDPTRETSTSGGHTITKTMVYDSETRILKSTTVSRSSAANDAVITEYQVDGLGRRIAETVKGVNGSSISGGRKQTFLHGYVDENGVPDANVLLPGFVREQRLTTPQVRPTTDGPTNTVPMESQVPEVVTKRSTEPKPADDDVNPAWWRTISETVQIHGENSTTTTWSDFNGNKRMVRDPRGHITTFDYDARHRLIRVTHPDDSFKALAYDAHGNLIQETDELGTATFHVYDALNRRIKTTLDLNRNGVPDARYTSVVNADVTAPLTSPASSPYNGDLVTETSYNRFNLPDTITDGRGVVTKLEYDLLGRLTKKTVNWRETPSTTDPAQVTTYEYKATGINGGLEAGSSVFDISGFRPVRVTDPRGFKTSFVYDGHYRQVQEIRPDADLPGGLNVSIIHKTYDDLGQVIKITEPCAPGASQAHQDYGATLTSYDALGNARLVTLPDGKTVETHYAPAGKPWKAKDEFGLWTFMEYNSAGLPVKSTVQVSTTNSALNPVTQTVYDLSGNPTTITNPLGHETRQIHDGRNRLVMTVLPPVMDASSTSTAPVHPVTQTTYDRLGRVIAVTDPLGAVTSSVYDPAGRVIASFDALNQRSRMRYDAAGQVLSTTNALNQTTSNVYSSLGFLTSTTDAAGIVNEFSYDVNGNRMSVKDGRGGTTTFSYDAFGRVIREKFADGTEWFSSYQAGVSGDVPERYLDLTWKGSISARNVGMIYDKRHRLVTRNAVNEDPANGGNRTSTLTYTDGRLTSVTDTGLSGAMPGAGIAENWNSYAGSAYTYDILGRLASETSLSQTHVHEYDLAGNRSKTTLKCGAVTRVITTSHDALGRPYIITDNNGTTATTTDDRHTLYGYDLAGRAVTLEEKIGTQTVNRTENGHDLIGRLKTRALSSGSTTLAAFSWEHDELGRVTHQQESWAASAGGSAARSRATTMSYDLAGRLNVETIAESGEASVSTTYSYDASNNRTGKLIVGGSEAGNTVCQFNAANQLVRTDKTFTGGAPSEVITYTYDPFGNRKQSSRVVGSGAAQETLYRWDALDKLVGVQMPDMKAYTYTYDYRSRRVAIGQDDAGGQPSKFTAVIFSGGLSVAEFVTHDSTGNIATGRHPAVQYIRGPDMGGGVGGLLYTVRNPLNASTGLPTAPNGQNPVTQRYNLSNGRGDIVAQSDSSGALTWTTSYEAFGKRTKETGANADKQRANTKDEDPTGLLNEGFRYRDIETGVWLSRDPAGFVDGPNLYAYVQQNPWTKFDPEGLFWGAIIGAGVDLFVQTVIEGNSLKNVNYARVAGAAAIGLVTGGASAFVARAAITASAKVAAVAAIGAAAGVAGNANSNIANGNEWHEGWKGAAVGGALGGVAGDAAGRLVGCAAGVVTKAVAGAATGGTVAAGEQIVSNVVNGEHWSNGAGTAFGIGAATGGIAGAYSKTCFLPGTRVLTTDGEQAIETVHVGMRACTPDSISSGQTSTQVDPASWREFRVQFRDAESGENDIWNVTLLRPMQWLQENSRKEGRQVWIKFDELKAEGWADVVEILPCPTLHGGKGRVITGTVTHQNNIVRSLTLSSGETLGVTAPHRMFSAERNDWVPVSELRTGEMLRTDKGTVSVAAVTANPGIHQVYNVEVESEHCYFVGETHTLTHNTYAQMQFGNKVHYDSRNGGTGTALPTALDIRYPQTVFRHTPRGQRGADVEIVGGIHPSDQTVYPGSTWGPANNYADFKPDTANGRKTVAREIRSGKLPKDTEALHYDPTTGALR</sequence>
<feature type="compositionally biased region" description="Acidic residues" evidence="1">
    <location>
        <begin position="728"/>
        <end position="737"/>
    </location>
</feature>
<dbReference type="PANTHER" id="PTHR32305">
    <property type="match status" value="1"/>
</dbReference>
<feature type="region of interest" description="Disordered" evidence="1">
    <location>
        <begin position="1058"/>
        <end position="1112"/>
    </location>
</feature>
<feature type="compositionally biased region" description="Low complexity" evidence="1">
    <location>
        <begin position="259"/>
        <end position="269"/>
    </location>
</feature>
<feature type="region of interest" description="Disordered" evidence="1">
    <location>
        <begin position="519"/>
        <end position="590"/>
    </location>
</feature>
<proteinExistence type="predicted"/>
<evidence type="ECO:0000313" key="3">
    <source>
        <dbReference type="Proteomes" id="UP000321577"/>
    </source>
</evidence>
<dbReference type="SUPFAM" id="SSF51294">
    <property type="entry name" value="Hedgehog/intein (Hint) domain"/>
    <property type="match status" value="1"/>
</dbReference>
<dbReference type="InterPro" id="IPR031325">
    <property type="entry name" value="RHS_repeat"/>
</dbReference>
<feature type="compositionally biased region" description="Acidic residues" evidence="1">
    <location>
        <begin position="662"/>
        <end position="672"/>
    </location>
</feature>
<dbReference type="GO" id="GO:0005509">
    <property type="term" value="F:calcium ion binding"/>
    <property type="evidence" value="ECO:0007669"/>
    <property type="project" value="InterPro"/>
</dbReference>
<feature type="region of interest" description="Disordered" evidence="1">
    <location>
        <begin position="165"/>
        <end position="376"/>
    </location>
</feature>
<organism evidence="2 3">
    <name type="scientific">Brevifollis gellanilyticus</name>
    <dbReference type="NCBI Taxonomy" id="748831"/>
    <lineage>
        <taxon>Bacteria</taxon>
        <taxon>Pseudomonadati</taxon>
        <taxon>Verrucomicrobiota</taxon>
        <taxon>Verrucomicrobiia</taxon>
        <taxon>Verrucomicrobiales</taxon>
        <taxon>Verrucomicrobiaceae</taxon>
    </lineage>
</organism>
<dbReference type="NCBIfam" id="TIGR01643">
    <property type="entry name" value="YD_repeat_2x"/>
    <property type="match status" value="4"/>
</dbReference>
<feature type="region of interest" description="Disordered" evidence="1">
    <location>
        <begin position="618"/>
        <end position="684"/>
    </location>
</feature>
<name>A0A512M9T3_9BACT</name>
<feature type="region of interest" description="Disordered" evidence="1">
    <location>
        <begin position="393"/>
        <end position="478"/>
    </location>
</feature>
<feature type="compositionally biased region" description="Polar residues" evidence="1">
    <location>
        <begin position="244"/>
        <end position="258"/>
    </location>
</feature>
<feature type="compositionally biased region" description="Polar residues" evidence="1">
    <location>
        <begin position="311"/>
        <end position="325"/>
    </location>
</feature>
<feature type="region of interest" description="Disordered" evidence="1">
    <location>
        <begin position="45"/>
        <end position="67"/>
    </location>
</feature>
<dbReference type="OrthoDB" id="173920at2"/>
<feature type="compositionally biased region" description="Acidic residues" evidence="1">
    <location>
        <begin position="54"/>
        <end position="66"/>
    </location>
</feature>
<dbReference type="InterPro" id="IPR022385">
    <property type="entry name" value="Rhs_assc_core"/>
</dbReference>
<feature type="compositionally biased region" description="Acidic residues" evidence="1">
    <location>
        <begin position="561"/>
        <end position="571"/>
    </location>
</feature>
<feature type="compositionally biased region" description="Basic and acidic residues" evidence="1">
    <location>
        <begin position="434"/>
        <end position="444"/>
    </location>
</feature>
<dbReference type="NCBIfam" id="TIGR03696">
    <property type="entry name" value="Rhs_assc_core"/>
    <property type="match status" value="1"/>
</dbReference>
<feature type="compositionally biased region" description="Basic and acidic residues" evidence="1">
    <location>
        <begin position="218"/>
        <end position="229"/>
    </location>
</feature>
<dbReference type="CDD" id="cd00081">
    <property type="entry name" value="Hint"/>
    <property type="match status" value="1"/>
</dbReference>
<evidence type="ECO:0000256" key="1">
    <source>
        <dbReference type="SAM" id="MobiDB-lite"/>
    </source>
</evidence>
<dbReference type="PANTHER" id="PTHR32305:SF15">
    <property type="entry name" value="PROTEIN RHSA-RELATED"/>
    <property type="match status" value="1"/>
</dbReference>
<protein>
    <submittedName>
        <fullName evidence="2">Uncharacterized protein</fullName>
    </submittedName>
</protein>
<dbReference type="InterPro" id="IPR028974">
    <property type="entry name" value="TSP_type-3_rpt"/>
</dbReference>
<dbReference type="InterPro" id="IPR030934">
    <property type="entry name" value="Intein_C"/>
</dbReference>
<dbReference type="Gene3D" id="2.170.16.10">
    <property type="entry name" value="Hedgehog/Intein (Hint) domain"/>
    <property type="match status" value="1"/>
</dbReference>
<feature type="compositionally biased region" description="Basic and acidic residues" evidence="1">
    <location>
        <begin position="468"/>
        <end position="478"/>
    </location>
</feature>
<dbReference type="Gene3D" id="2.180.10.10">
    <property type="entry name" value="RHS repeat-associated core"/>
    <property type="match status" value="5"/>
</dbReference>
<feature type="region of interest" description="Disordered" evidence="1">
    <location>
        <begin position="698"/>
        <end position="737"/>
    </location>
</feature>
<feature type="compositionally biased region" description="Basic and acidic residues" evidence="1">
    <location>
        <begin position="169"/>
        <end position="183"/>
    </location>
</feature>
<reference evidence="2 3" key="1">
    <citation type="submission" date="2019-07" db="EMBL/GenBank/DDBJ databases">
        <title>Whole genome shotgun sequence of Brevifollis gellanilyticus NBRC 108608.</title>
        <authorList>
            <person name="Hosoyama A."/>
            <person name="Uohara A."/>
            <person name="Ohji S."/>
            <person name="Ichikawa N."/>
        </authorList>
    </citation>
    <scope>NUCLEOTIDE SEQUENCE [LARGE SCALE GENOMIC DNA]</scope>
    <source>
        <strain evidence="2 3">NBRC 108608</strain>
    </source>
</reference>
<feature type="compositionally biased region" description="Basic and acidic residues" evidence="1">
    <location>
        <begin position="3025"/>
        <end position="3043"/>
    </location>
</feature>
<dbReference type="InterPro" id="IPR006530">
    <property type="entry name" value="YD"/>
</dbReference>
<evidence type="ECO:0000313" key="2">
    <source>
        <dbReference type="EMBL" id="GEP43496.1"/>
    </source>
</evidence>
<feature type="compositionally biased region" description="Basic and acidic residues" evidence="1">
    <location>
        <begin position="3567"/>
        <end position="3579"/>
    </location>
</feature>
<feature type="region of interest" description="Disordered" evidence="1">
    <location>
        <begin position="3025"/>
        <end position="3047"/>
    </location>
</feature>
<dbReference type="Pfam" id="PF05593">
    <property type="entry name" value="RHS_repeat"/>
    <property type="match status" value="5"/>
</dbReference>
<feature type="compositionally biased region" description="Polar residues" evidence="1">
    <location>
        <begin position="1081"/>
        <end position="1093"/>
    </location>
</feature>
<dbReference type="EMBL" id="BKAG01000018">
    <property type="protein sequence ID" value="GEP43496.1"/>
    <property type="molecule type" value="Genomic_DNA"/>
</dbReference>
<comment type="caution">
    <text evidence="2">The sequence shown here is derived from an EMBL/GenBank/DDBJ whole genome shotgun (WGS) entry which is preliminary data.</text>
</comment>
<dbReference type="Proteomes" id="UP000321577">
    <property type="component" value="Unassembled WGS sequence"/>
</dbReference>
<dbReference type="InterPro" id="IPR036844">
    <property type="entry name" value="Hint_dom_sf"/>
</dbReference>
<feature type="compositionally biased region" description="Acidic residues" evidence="1">
    <location>
        <begin position="629"/>
        <end position="640"/>
    </location>
</feature>
<feature type="compositionally biased region" description="Basic and acidic residues" evidence="1">
    <location>
        <begin position="703"/>
        <end position="713"/>
    </location>
</feature>
<dbReference type="PROSITE" id="PS50818">
    <property type="entry name" value="INTEIN_C_TER"/>
    <property type="match status" value="1"/>
</dbReference>
<feature type="region of interest" description="Disordered" evidence="1">
    <location>
        <begin position="3567"/>
        <end position="3588"/>
    </location>
</feature>